<evidence type="ECO:0000256" key="7">
    <source>
        <dbReference type="ARBA" id="ARBA00022842"/>
    </source>
</evidence>
<dbReference type="CDD" id="cd03429">
    <property type="entry name" value="NUDIX_NADH_pyrophosphatase_Nudt13"/>
    <property type="match status" value="1"/>
</dbReference>
<comment type="similarity">
    <text evidence="3">Belongs to the Nudix hydrolase family. NudC subfamily.</text>
</comment>
<dbReference type="EC" id="3.6.1.22" evidence="4"/>
<evidence type="ECO:0000313" key="12">
    <source>
        <dbReference type="Proteomes" id="UP000219329"/>
    </source>
</evidence>
<dbReference type="GO" id="GO:0035529">
    <property type="term" value="F:NADH pyrophosphatase activity"/>
    <property type="evidence" value="ECO:0007669"/>
    <property type="project" value="TreeGrafter"/>
</dbReference>
<name>A0A2A5WDJ9_9GAMM</name>
<dbReference type="GO" id="GO:0046872">
    <property type="term" value="F:metal ion binding"/>
    <property type="evidence" value="ECO:0007669"/>
    <property type="project" value="UniProtKB-KW"/>
</dbReference>
<comment type="cofactor">
    <cofactor evidence="1">
        <name>Mg(2+)</name>
        <dbReference type="ChEBI" id="CHEBI:18420"/>
    </cofactor>
</comment>
<evidence type="ECO:0000256" key="4">
    <source>
        <dbReference type="ARBA" id="ARBA00012381"/>
    </source>
</evidence>
<dbReference type="InterPro" id="IPR015797">
    <property type="entry name" value="NUDIX_hydrolase-like_dom_sf"/>
</dbReference>
<dbReference type="Gene3D" id="3.90.79.10">
    <property type="entry name" value="Nucleoside Triphosphate Pyrophosphohydrolase"/>
    <property type="match status" value="1"/>
</dbReference>
<comment type="caution">
    <text evidence="11">The sequence shown here is derived from an EMBL/GenBank/DDBJ whole genome shotgun (WGS) entry which is preliminary data.</text>
</comment>
<dbReference type="AlphaFoldDB" id="A0A2A5WDJ9"/>
<dbReference type="GO" id="GO:0006742">
    <property type="term" value="P:NADP+ catabolic process"/>
    <property type="evidence" value="ECO:0007669"/>
    <property type="project" value="TreeGrafter"/>
</dbReference>
<dbReference type="InterPro" id="IPR050241">
    <property type="entry name" value="NAD-cap_RNA_hydrolase_NudC"/>
</dbReference>
<comment type="cofactor">
    <cofactor evidence="2">
        <name>Zn(2+)</name>
        <dbReference type="ChEBI" id="CHEBI:29105"/>
    </cofactor>
</comment>
<keyword evidence="8" id="KW-0520">NAD</keyword>
<dbReference type="PANTHER" id="PTHR42904">
    <property type="entry name" value="NUDIX HYDROLASE, NUDC SUBFAMILY"/>
    <property type="match status" value="1"/>
</dbReference>
<dbReference type="Pfam" id="PF09297">
    <property type="entry name" value="Zn_ribbon_NUD"/>
    <property type="match status" value="1"/>
</dbReference>
<dbReference type="PROSITE" id="PS00893">
    <property type="entry name" value="NUDIX_BOX"/>
    <property type="match status" value="1"/>
</dbReference>
<dbReference type="Pfam" id="PF00293">
    <property type="entry name" value="NUDIX"/>
    <property type="match status" value="1"/>
</dbReference>
<evidence type="ECO:0000256" key="6">
    <source>
        <dbReference type="ARBA" id="ARBA00022801"/>
    </source>
</evidence>
<keyword evidence="6" id="KW-0378">Hydrolase</keyword>
<feature type="domain" description="Nudix hydrolase" evidence="10">
    <location>
        <begin position="159"/>
        <end position="281"/>
    </location>
</feature>
<protein>
    <recommendedName>
        <fullName evidence="4">NAD(+) diphosphatase</fullName>
        <ecNumber evidence="4">3.6.1.22</ecNumber>
    </recommendedName>
</protein>
<accession>A0A2A5WDJ9</accession>
<dbReference type="EMBL" id="NTJZ01000004">
    <property type="protein sequence ID" value="PDH34354.1"/>
    <property type="molecule type" value="Genomic_DNA"/>
</dbReference>
<gene>
    <name evidence="11" type="ORF">CNF02_06080</name>
</gene>
<dbReference type="InterPro" id="IPR015375">
    <property type="entry name" value="NADH_PPase-like_N"/>
</dbReference>
<dbReference type="GO" id="GO:0005829">
    <property type="term" value="C:cytosol"/>
    <property type="evidence" value="ECO:0007669"/>
    <property type="project" value="TreeGrafter"/>
</dbReference>
<dbReference type="InterPro" id="IPR020084">
    <property type="entry name" value="NUDIX_hydrolase_CS"/>
</dbReference>
<dbReference type="Gene3D" id="3.90.79.20">
    <property type="match status" value="1"/>
</dbReference>
<reference evidence="11 12" key="1">
    <citation type="submission" date="2017-08" db="EMBL/GenBank/DDBJ databases">
        <title>Fine stratification of microbial communities through a metagenomic profile of the photic zone.</title>
        <authorList>
            <person name="Haro-Moreno J.M."/>
            <person name="Lopez-Perez M."/>
            <person name="De La Torre J."/>
            <person name="Picazo A."/>
            <person name="Camacho A."/>
            <person name="Rodriguez-Valera F."/>
        </authorList>
    </citation>
    <scope>NUCLEOTIDE SEQUENCE [LARGE SCALE GENOMIC DNA]</scope>
    <source>
        <strain evidence="11">MED-G28</strain>
    </source>
</reference>
<dbReference type="InterPro" id="IPR015376">
    <property type="entry name" value="Znr_NADH_PPase"/>
</dbReference>
<dbReference type="Pfam" id="PF09296">
    <property type="entry name" value="NUDIX-like"/>
    <property type="match status" value="1"/>
</dbReference>
<sequence>MVVSGCNWKEKLNVFYSGPLMSDRNYFLLREHLVESDRLILFCNNKIVVQGENFIWRYEQLIENLPANTEYLIVEHKDKHFVAASTDQDISIKLAAELKSLRSLLFKESDKDFAIAGKASQILDWYRAHKFCGACGAATVQHISQRALCCPSCNDQYFPRINPCAIVLVTKGREVLLARSARFRSGFFSCLAGFIEVGESAEETVLREVKEESGLIVHNIRYIKSQSWPFPSQLMLGFHADYKSGEIVPEPGEIDEAAFYDIDDMPVVPSPKISVAGELIEIYANQVRNGLI</sequence>
<evidence type="ECO:0000256" key="3">
    <source>
        <dbReference type="ARBA" id="ARBA00009595"/>
    </source>
</evidence>
<evidence type="ECO:0000256" key="8">
    <source>
        <dbReference type="ARBA" id="ARBA00023027"/>
    </source>
</evidence>
<evidence type="ECO:0000256" key="9">
    <source>
        <dbReference type="ARBA" id="ARBA00023679"/>
    </source>
</evidence>
<dbReference type="PANTHER" id="PTHR42904:SF6">
    <property type="entry name" value="NAD-CAPPED RNA HYDROLASE NUDT12"/>
    <property type="match status" value="1"/>
</dbReference>
<keyword evidence="7" id="KW-0460">Magnesium</keyword>
<dbReference type="PROSITE" id="PS51462">
    <property type="entry name" value="NUDIX"/>
    <property type="match status" value="1"/>
</dbReference>
<dbReference type="NCBIfam" id="NF001299">
    <property type="entry name" value="PRK00241.1"/>
    <property type="match status" value="1"/>
</dbReference>
<dbReference type="Proteomes" id="UP000219329">
    <property type="component" value="Unassembled WGS sequence"/>
</dbReference>
<dbReference type="InterPro" id="IPR000086">
    <property type="entry name" value="NUDIX_hydrolase_dom"/>
</dbReference>
<keyword evidence="5" id="KW-0479">Metal-binding</keyword>
<evidence type="ECO:0000259" key="10">
    <source>
        <dbReference type="PROSITE" id="PS51462"/>
    </source>
</evidence>
<dbReference type="InterPro" id="IPR049734">
    <property type="entry name" value="NudC-like_C"/>
</dbReference>
<evidence type="ECO:0000256" key="1">
    <source>
        <dbReference type="ARBA" id="ARBA00001946"/>
    </source>
</evidence>
<proteinExistence type="inferred from homology"/>
<comment type="catalytic activity">
    <reaction evidence="9">
        <text>a 5'-end NAD(+)-phospho-ribonucleoside in mRNA + H2O = a 5'-end phospho-adenosine-phospho-ribonucleoside in mRNA + beta-nicotinamide D-ribonucleotide + 2 H(+)</text>
        <dbReference type="Rhea" id="RHEA:60876"/>
        <dbReference type="Rhea" id="RHEA-COMP:15698"/>
        <dbReference type="Rhea" id="RHEA-COMP:15719"/>
        <dbReference type="ChEBI" id="CHEBI:14649"/>
        <dbReference type="ChEBI" id="CHEBI:15377"/>
        <dbReference type="ChEBI" id="CHEBI:15378"/>
        <dbReference type="ChEBI" id="CHEBI:144029"/>
        <dbReference type="ChEBI" id="CHEBI:144051"/>
    </reaction>
    <physiologicalReaction direction="left-to-right" evidence="9">
        <dbReference type="Rhea" id="RHEA:60877"/>
    </physiologicalReaction>
</comment>
<dbReference type="SUPFAM" id="SSF55811">
    <property type="entry name" value="Nudix"/>
    <property type="match status" value="1"/>
</dbReference>
<evidence type="ECO:0000256" key="2">
    <source>
        <dbReference type="ARBA" id="ARBA00001947"/>
    </source>
</evidence>
<organism evidence="11 12">
    <name type="scientific">OM182 bacterium MED-G28</name>
    <dbReference type="NCBI Taxonomy" id="1986256"/>
    <lineage>
        <taxon>Bacteria</taxon>
        <taxon>Pseudomonadati</taxon>
        <taxon>Pseudomonadota</taxon>
        <taxon>Gammaproteobacteria</taxon>
        <taxon>OMG group</taxon>
        <taxon>OM182 clade</taxon>
    </lineage>
</organism>
<evidence type="ECO:0000256" key="5">
    <source>
        <dbReference type="ARBA" id="ARBA00022723"/>
    </source>
</evidence>
<dbReference type="GO" id="GO:0019677">
    <property type="term" value="P:NAD+ catabolic process"/>
    <property type="evidence" value="ECO:0007669"/>
    <property type="project" value="TreeGrafter"/>
</dbReference>
<evidence type="ECO:0000313" key="11">
    <source>
        <dbReference type="EMBL" id="PDH34354.1"/>
    </source>
</evidence>